<dbReference type="InterPro" id="IPR016181">
    <property type="entry name" value="Acyl_CoA_acyltransferase"/>
</dbReference>
<dbReference type="CDD" id="cd04301">
    <property type="entry name" value="NAT_SF"/>
    <property type="match status" value="1"/>
</dbReference>
<protein>
    <submittedName>
        <fullName evidence="2">Acyl-CoA N-acyltransferase</fullName>
    </submittedName>
</protein>
<reference evidence="2" key="1">
    <citation type="journal article" date="2018" name="Genome Biol. Evol.">
        <title>Genomics and development of Lentinus tigrinus, a white-rot wood-decaying mushroom with dimorphic fruiting bodies.</title>
        <authorList>
            <person name="Wu B."/>
            <person name="Xu Z."/>
            <person name="Knudson A."/>
            <person name="Carlson A."/>
            <person name="Chen N."/>
            <person name="Kovaka S."/>
            <person name="LaButti K."/>
            <person name="Lipzen A."/>
            <person name="Pennachio C."/>
            <person name="Riley R."/>
            <person name="Schakwitz W."/>
            <person name="Umezawa K."/>
            <person name="Ohm R.A."/>
            <person name="Grigoriev I.V."/>
            <person name="Nagy L.G."/>
            <person name="Gibbons J."/>
            <person name="Hibbett D."/>
        </authorList>
    </citation>
    <scope>NUCLEOTIDE SEQUENCE [LARGE SCALE GENOMIC DNA]</scope>
    <source>
        <strain evidence="2">ALCF2SS1-6</strain>
    </source>
</reference>
<dbReference type="SUPFAM" id="SSF55729">
    <property type="entry name" value="Acyl-CoA N-acyltransferases (Nat)"/>
    <property type="match status" value="1"/>
</dbReference>
<evidence type="ECO:0000313" key="3">
    <source>
        <dbReference type="Proteomes" id="UP000313359"/>
    </source>
</evidence>
<evidence type="ECO:0000313" key="2">
    <source>
        <dbReference type="EMBL" id="RPD60175.1"/>
    </source>
</evidence>
<dbReference type="GO" id="GO:0016747">
    <property type="term" value="F:acyltransferase activity, transferring groups other than amino-acyl groups"/>
    <property type="evidence" value="ECO:0007669"/>
    <property type="project" value="InterPro"/>
</dbReference>
<dbReference type="InterPro" id="IPR000182">
    <property type="entry name" value="GNAT_dom"/>
</dbReference>
<dbReference type="EMBL" id="ML122267">
    <property type="protein sequence ID" value="RPD60175.1"/>
    <property type="molecule type" value="Genomic_DNA"/>
</dbReference>
<accession>A0A5C2S8G4</accession>
<dbReference type="Pfam" id="PF13508">
    <property type="entry name" value="Acetyltransf_7"/>
    <property type="match status" value="1"/>
</dbReference>
<dbReference type="STRING" id="1328759.A0A5C2S8G4"/>
<sequence length="215" mass="23761">MSVTVRQVTDPSEAEIDAYTKLLAEAFSYRFFAFALGGDKDLQEPMHRAHITAALANNGGEVHIAELPDEGVVGVAVWFPPGSKFLSTEAQREAGWNQLMAKLELELRDWWTQFLDEYDDMVERALGPDVKLGAYHLQLIGVHPQRRRKGIARALMQFAESKAHAVGVASVLETGSSSRVYEGLGYTVAGSGPIHLLPKDKTFEMSAYIKHTESN</sequence>
<name>A0A5C2S8G4_9APHY</name>
<dbReference type="PANTHER" id="PTHR42791:SF1">
    <property type="entry name" value="N-ACETYLTRANSFERASE DOMAIN-CONTAINING PROTEIN"/>
    <property type="match status" value="1"/>
</dbReference>
<organism evidence="2 3">
    <name type="scientific">Lentinus tigrinus ALCF2SS1-6</name>
    <dbReference type="NCBI Taxonomy" id="1328759"/>
    <lineage>
        <taxon>Eukaryota</taxon>
        <taxon>Fungi</taxon>
        <taxon>Dikarya</taxon>
        <taxon>Basidiomycota</taxon>
        <taxon>Agaricomycotina</taxon>
        <taxon>Agaricomycetes</taxon>
        <taxon>Polyporales</taxon>
        <taxon>Polyporaceae</taxon>
        <taxon>Lentinus</taxon>
    </lineage>
</organism>
<evidence type="ECO:0000259" key="1">
    <source>
        <dbReference type="PROSITE" id="PS51186"/>
    </source>
</evidence>
<dbReference type="Gene3D" id="3.40.630.30">
    <property type="match status" value="1"/>
</dbReference>
<keyword evidence="2" id="KW-0808">Transferase</keyword>
<proteinExistence type="predicted"/>
<gene>
    <name evidence="2" type="ORF">L227DRAFT_611562</name>
</gene>
<dbReference type="AlphaFoldDB" id="A0A5C2S8G4"/>
<dbReference type="PANTHER" id="PTHR42791">
    <property type="entry name" value="GNAT FAMILY ACETYLTRANSFERASE"/>
    <property type="match status" value="1"/>
</dbReference>
<dbReference type="OrthoDB" id="2744543at2759"/>
<dbReference type="PROSITE" id="PS51186">
    <property type="entry name" value="GNAT"/>
    <property type="match status" value="1"/>
</dbReference>
<dbReference type="Proteomes" id="UP000313359">
    <property type="component" value="Unassembled WGS sequence"/>
</dbReference>
<keyword evidence="3" id="KW-1185">Reference proteome</keyword>
<keyword evidence="2" id="KW-0012">Acyltransferase</keyword>
<feature type="domain" description="N-acetyltransferase" evidence="1">
    <location>
        <begin position="62"/>
        <end position="210"/>
    </location>
</feature>
<dbReference type="InterPro" id="IPR052523">
    <property type="entry name" value="Trichothecene_AcTrans"/>
</dbReference>